<protein>
    <submittedName>
        <fullName evidence="1">Uncharacterized protein</fullName>
    </submittedName>
</protein>
<sequence length="50" mass="5744">MTPAGITKPWAPKKTELQYGESLQHLFPSVVLDNSTEFTFREGYKDWKGL</sequence>
<gene>
    <name evidence="1" type="ORF">ADIARSV_3086</name>
</gene>
<reference evidence="1 2" key="1">
    <citation type="journal article" date="2013" name="Genome Announc.">
        <title>Draft Genome Sequence of Arcticibacter svalbardensis Strain MN12-7T, a Member of the Family Sphingobacteriaceae Isolated from an Arctic Soil Sample.</title>
        <authorList>
            <person name="Shivaji S."/>
            <person name="Ara S."/>
            <person name="Prasad S."/>
            <person name="Manasa B.P."/>
            <person name="Begum Z."/>
            <person name="Singh A."/>
            <person name="Kumar Pinnaka A."/>
        </authorList>
    </citation>
    <scope>NUCLEOTIDE SEQUENCE [LARGE SCALE GENOMIC DNA]</scope>
    <source>
        <strain evidence="1 2">MN12-7</strain>
    </source>
</reference>
<keyword evidence="2" id="KW-1185">Reference proteome</keyword>
<proteinExistence type="predicted"/>
<dbReference type="Proteomes" id="UP000014174">
    <property type="component" value="Unassembled WGS sequence"/>
</dbReference>
<name>R9GPV9_9SPHI</name>
<organism evidence="1 2">
    <name type="scientific">Arcticibacter svalbardensis MN12-7</name>
    <dbReference type="NCBI Taxonomy" id="1150600"/>
    <lineage>
        <taxon>Bacteria</taxon>
        <taxon>Pseudomonadati</taxon>
        <taxon>Bacteroidota</taxon>
        <taxon>Sphingobacteriia</taxon>
        <taxon>Sphingobacteriales</taxon>
        <taxon>Sphingobacteriaceae</taxon>
        <taxon>Arcticibacter</taxon>
    </lineage>
</organism>
<comment type="caution">
    <text evidence="1">The sequence shown here is derived from an EMBL/GenBank/DDBJ whole genome shotgun (WGS) entry which is preliminary data.</text>
</comment>
<evidence type="ECO:0000313" key="2">
    <source>
        <dbReference type="Proteomes" id="UP000014174"/>
    </source>
</evidence>
<accession>R9GPV9</accession>
<dbReference type="AlphaFoldDB" id="R9GPV9"/>
<dbReference type="EMBL" id="AQPN01000105">
    <property type="protein sequence ID" value="EOR93746.1"/>
    <property type="molecule type" value="Genomic_DNA"/>
</dbReference>
<evidence type="ECO:0000313" key="1">
    <source>
        <dbReference type="EMBL" id="EOR93746.1"/>
    </source>
</evidence>